<evidence type="ECO:0000313" key="2">
    <source>
        <dbReference type="Proteomes" id="UP000639396"/>
    </source>
</evidence>
<dbReference type="EMBL" id="JACXJA010000022">
    <property type="protein sequence ID" value="MBD2863839.1"/>
    <property type="molecule type" value="Genomic_DNA"/>
</dbReference>
<proteinExistence type="predicted"/>
<organism evidence="1 2">
    <name type="scientific">Paenibacillus oceani</name>
    <dbReference type="NCBI Taxonomy" id="2772510"/>
    <lineage>
        <taxon>Bacteria</taxon>
        <taxon>Bacillati</taxon>
        <taxon>Bacillota</taxon>
        <taxon>Bacilli</taxon>
        <taxon>Bacillales</taxon>
        <taxon>Paenibacillaceae</taxon>
        <taxon>Paenibacillus</taxon>
    </lineage>
</organism>
<dbReference type="AlphaFoldDB" id="A0A927H1V7"/>
<name>A0A927H1V7_9BACL</name>
<dbReference type="Proteomes" id="UP000639396">
    <property type="component" value="Unassembled WGS sequence"/>
</dbReference>
<sequence length="152" mass="16635">MRYRNEEKSGRFTIRSFMNTSGTLAVTGTMLTKGSSLAGSITDSVYGSAADGGVTGTLSPILYRIRYCGMSLKRLTIDCNVDNVVTSSSARPHHRTFINDGEGYIYLLEDLKVIANGVWVFRGDVNKRHVYMQQGHPEPNAGIYVKLLPGPG</sequence>
<keyword evidence="2" id="KW-1185">Reference proteome</keyword>
<comment type="caution">
    <text evidence="1">The sequence shown here is derived from an EMBL/GenBank/DDBJ whole genome shotgun (WGS) entry which is preliminary data.</text>
</comment>
<accession>A0A927H1V7</accession>
<evidence type="ECO:0000313" key="1">
    <source>
        <dbReference type="EMBL" id="MBD2863839.1"/>
    </source>
</evidence>
<reference evidence="1" key="1">
    <citation type="submission" date="2020-09" db="EMBL/GenBank/DDBJ databases">
        <title>A novel bacterium of genus Paenibacillus, isolated from South China Sea.</title>
        <authorList>
            <person name="Huang H."/>
            <person name="Mo K."/>
            <person name="Hu Y."/>
        </authorList>
    </citation>
    <scope>NUCLEOTIDE SEQUENCE</scope>
    <source>
        <strain evidence="1">IB182363</strain>
    </source>
</reference>
<gene>
    <name evidence="1" type="ORF">IDH45_17765</name>
</gene>
<protein>
    <submittedName>
        <fullName evidence="1">Uncharacterized protein</fullName>
    </submittedName>
</protein>